<keyword evidence="2" id="KW-1185">Reference proteome</keyword>
<accession>A0A4R6T076</accession>
<dbReference type="AlphaFoldDB" id="A0A4R6T076"/>
<reference evidence="1 2" key="1">
    <citation type="submission" date="2019-03" db="EMBL/GenBank/DDBJ databases">
        <title>Genomic Encyclopedia of Archaeal and Bacterial Type Strains, Phase II (KMG-II): from individual species to whole genera.</title>
        <authorList>
            <person name="Goeker M."/>
        </authorList>
    </citation>
    <scope>NUCLEOTIDE SEQUENCE [LARGE SCALE GENOMIC DNA]</scope>
    <source>
        <strain evidence="1 2">DSM 19035</strain>
    </source>
</reference>
<organism evidence="1 2">
    <name type="scientific">Pedobacter metabolipauper</name>
    <dbReference type="NCBI Taxonomy" id="425513"/>
    <lineage>
        <taxon>Bacteria</taxon>
        <taxon>Pseudomonadati</taxon>
        <taxon>Bacteroidota</taxon>
        <taxon>Sphingobacteriia</taxon>
        <taxon>Sphingobacteriales</taxon>
        <taxon>Sphingobacteriaceae</taxon>
        <taxon>Pedobacter</taxon>
    </lineage>
</organism>
<sequence length="228" mass="25432">MKRTAIYVLLVCAFMACKNKSNTSGSVEGKDSVSTASTIEADQSKGAADTTFDIQSIPVTDKDPGTFPYLNPPETYTYGFDKQIRQSDIKDFDKEYFAVNGKLIPQEGKSYKVSIEKDRSDGKRFNSLIVERSYEQAILALGGVKVNHVPVSNEEYKRVGDKELIEKHYGASINANLLDDIKTYVIRTKDKVIWIQMSLLNEESGNLTVLETGELKIVNKISNTTNPK</sequence>
<evidence type="ECO:0000313" key="1">
    <source>
        <dbReference type="EMBL" id="TDQ11792.1"/>
    </source>
</evidence>
<name>A0A4R6T076_9SPHI</name>
<protein>
    <recommendedName>
        <fullName evidence="3">Lipoprotein</fullName>
    </recommendedName>
</protein>
<evidence type="ECO:0008006" key="3">
    <source>
        <dbReference type="Google" id="ProtNLM"/>
    </source>
</evidence>
<proteinExistence type="predicted"/>
<dbReference type="OrthoDB" id="9792021at2"/>
<gene>
    <name evidence="1" type="ORF">ATK78_0920</name>
</gene>
<dbReference type="Proteomes" id="UP000295620">
    <property type="component" value="Unassembled WGS sequence"/>
</dbReference>
<dbReference type="PROSITE" id="PS51257">
    <property type="entry name" value="PROKAR_LIPOPROTEIN"/>
    <property type="match status" value="1"/>
</dbReference>
<dbReference type="RefSeq" id="WP_133574834.1">
    <property type="nucleotide sequence ID" value="NZ_SNYC01000003.1"/>
</dbReference>
<comment type="caution">
    <text evidence="1">The sequence shown here is derived from an EMBL/GenBank/DDBJ whole genome shotgun (WGS) entry which is preliminary data.</text>
</comment>
<evidence type="ECO:0000313" key="2">
    <source>
        <dbReference type="Proteomes" id="UP000295620"/>
    </source>
</evidence>
<dbReference type="EMBL" id="SNYC01000003">
    <property type="protein sequence ID" value="TDQ11792.1"/>
    <property type="molecule type" value="Genomic_DNA"/>
</dbReference>